<gene>
    <name evidence="2" type="ORF">SFRA_026540</name>
</gene>
<reference evidence="2 3" key="1">
    <citation type="journal article" date="2014" name="Genome Announc.">
        <title>Draft Genome Sequence of Streptomyces fradiae ATCC 19609, a Strain Highly Sensitive to Antibiotics.</title>
        <authorList>
            <person name="Bekker O.B."/>
            <person name="Klimina K.M."/>
            <person name="Vatlin A.A."/>
            <person name="Zakharevich N.V."/>
            <person name="Kasianov A.S."/>
            <person name="Danilenko V.N."/>
        </authorList>
    </citation>
    <scope>NUCLEOTIDE SEQUENCE [LARGE SCALE GENOMIC DNA]</scope>
    <source>
        <strain evidence="2 3">ATCC 19609</strain>
    </source>
</reference>
<comment type="caution">
    <text evidence="2">The sequence shown here is derived from an EMBL/GenBank/DDBJ whole genome shotgun (WGS) entry which is preliminary data.</text>
</comment>
<accession>A0A3M8F5Y8</accession>
<dbReference type="Proteomes" id="UP000028058">
    <property type="component" value="Unassembled WGS sequence"/>
</dbReference>
<evidence type="ECO:0000313" key="3">
    <source>
        <dbReference type="Proteomes" id="UP000028058"/>
    </source>
</evidence>
<dbReference type="EMBL" id="JNAD02000015">
    <property type="protein sequence ID" value="RKM92004.1"/>
    <property type="molecule type" value="Genomic_DNA"/>
</dbReference>
<protein>
    <submittedName>
        <fullName evidence="2">Uncharacterized protein</fullName>
    </submittedName>
</protein>
<name>A0A3M8F5Y8_9ACTN</name>
<proteinExistence type="predicted"/>
<feature type="region of interest" description="Disordered" evidence="1">
    <location>
        <begin position="29"/>
        <end position="85"/>
    </location>
</feature>
<keyword evidence="3" id="KW-1185">Reference proteome</keyword>
<evidence type="ECO:0000313" key="2">
    <source>
        <dbReference type="EMBL" id="RKM92004.1"/>
    </source>
</evidence>
<organism evidence="2 3">
    <name type="scientific">Streptomyces xinghaiensis</name>
    <dbReference type="NCBI Taxonomy" id="1038928"/>
    <lineage>
        <taxon>Bacteria</taxon>
        <taxon>Bacillati</taxon>
        <taxon>Actinomycetota</taxon>
        <taxon>Actinomycetes</taxon>
        <taxon>Kitasatosporales</taxon>
        <taxon>Streptomycetaceae</taxon>
        <taxon>Streptomyces</taxon>
    </lineage>
</organism>
<dbReference type="AlphaFoldDB" id="A0A3M8F5Y8"/>
<feature type="compositionally biased region" description="Low complexity" evidence="1">
    <location>
        <begin position="31"/>
        <end position="50"/>
    </location>
</feature>
<evidence type="ECO:0000256" key="1">
    <source>
        <dbReference type="SAM" id="MobiDB-lite"/>
    </source>
</evidence>
<sequence length="108" mass="11205">MSTEVSRRNWLPHTSAHILIRDTALTCGYSAATPTAPPAATARTPRPAGRAGERGGRASHSVSTAPGGSTSGGLGGRPQESQISCHLSVQQTHVLWQRAADQVGTHVT</sequence>